<name>A0A2R6Y2I2_9BACL</name>
<dbReference type="Pfam" id="PF06782">
    <property type="entry name" value="UPF0236"/>
    <property type="match status" value="1"/>
</dbReference>
<dbReference type="Proteomes" id="UP000244338">
    <property type="component" value="Unassembled WGS sequence"/>
</dbReference>
<comment type="caution">
    <text evidence="2">The sequence shown here is derived from an EMBL/GenBank/DDBJ whole genome shotgun (WGS) entry which is preliminary data.</text>
</comment>
<dbReference type="InterPro" id="IPR009620">
    <property type="entry name" value="UPF0236"/>
</dbReference>
<protein>
    <submittedName>
        <fullName evidence="2">Uncharacterized protein</fullName>
    </submittedName>
</protein>
<sequence length="84" mass="9782">MPENEKKREAKIVLVESDGVYVSLQGKDRKKYGTTLEIKNGCIYEGWEAKNPVKREYRLKNPKVIATTNSSKEYWEKVGNYLLK</sequence>
<gene>
    <name evidence="2" type="ORF">BSOLF_2575</name>
</gene>
<accession>A0A2R6Y2I2</accession>
<dbReference type="AlphaFoldDB" id="A0A2R6Y2I2"/>
<evidence type="ECO:0000313" key="3">
    <source>
        <dbReference type="Proteomes" id="UP000244338"/>
    </source>
</evidence>
<organism evidence="2 3">
    <name type="scientific">Candidatus Carbonibacillus altaicus</name>
    <dbReference type="NCBI Taxonomy" id="2163959"/>
    <lineage>
        <taxon>Bacteria</taxon>
        <taxon>Bacillati</taxon>
        <taxon>Bacillota</taxon>
        <taxon>Bacilli</taxon>
        <taxon>Bacillales</taxon>
        <taxon>Candidatus Carbonibacillus</taxon>
    </lineage>
</organism>
<reference evidence="3" key="1">
    <citation type="journal article" date="2018" name="Sci. Rep.">
        <title>Lignite coal burning seam in the remote Altai Mountains harbors a hydrogen-driven thermophilic microbial community.</title>
        <authorList>
            <person name="Kadnikov V.V."/>
            <person name="Mardanov A.V."/>
            <person name="Ivasenko D.A."/>
            <person name="Antsiferov D.V."/>
            <person name="Beletsky A.V."/>
            <person name="Karnachuk O.V."/>
            <person name="Ravin N.V."/>
        </authorList>
    </citation>
    <scope>NUCLEOTIDE SEQUENCE [LARGE SCALE GENOMIC DNA]</scope>
</reference>
<dbReference type="EMBL" id="PEBX01000017">
    <property type="protein sequence ID" value="PTQ56899.1"/>
    <property type="molecule type" value="Genomic_DNA"/>
</dbReference>
<proteinExistence type="inferred from homology"/>
<comment type="similarity">
    <text evidence="1">Belongs to the UPF0236 family.</text>
</comment>
<evidence type="ECO:0000313" key="2">
    <source>
        <dbReference type="EMBL" id="PTQ56899.1"/>
    </source>
</evidence>
<evidence type="ECO:0000256" key="1">
    <source>
        <dbReference type="ARBA" id="ARBA00006539"/>
    </source>
</evidence>